<accession>A0AAQ4DK15</accession>
<evidence type="ECO:0000256" key="5">
    <source>
        <dbReference type="ARBA" id="ARBA00022989"/>
    </source>
</evidence>
<protein>
    <recommendedName>
        <fullName evidence="9">Carbohydrate sulfotransferase</fullName>
        <ecNumber evidence="9">2.8.2.-</ecNumber>
    </recommendedName>
</protein>
<proteinExistence type="inferred from homology"/>
<name>A0AAQ4DK15_AMBAM</name>
<evidence type="ECO:0000256" key="4">
    <source>
        <dbReference type="ARBA" id="ARBA00022692"/>
    </source>
</evidence>
<dbReference type="Proteomes" id="UP001321473">
    <property type="component" value="Unassembled WGS sequence"/>
</dbReference>
<keyword evidence="4" id="KW-0812">Transmembrane</keyword>
<evidence type="ECO:0000313" key="10">
    <source>
        <dbReference type="EMBL" id="KAK8762805.1"/>
    </source>
</evidence>
<reference evidence="10 11" key="1">
    <citation type="journal article" date="2023" name="Arcadia Sci">
        <title>De novo assembly of a long-read Amblyomma americanum tick genome.</title>
        <authorList>
            <person name="Chou S."/>
            <person name="Poskanzer K.E."/>
            <person name="Rollins M."/>
            <person name="Thuy-Boun P.S."/>
        </authorList>
    </citation>
    <scope>NUCLEOTIDE SEQUENCE [LARGE SCALE GENOMIC DNA]</scope>
    <source>
        <strain evidence="10">F_SG_1</strain>
        <tissue evidence="10">Salivary glands</tissue>
    </source>
</reference>
<keyword evidence="9" id="KW-0735">Signal-anchor</keyword>
<comment type="subcellular location">
    <subcellularLocation>
        <location evidence="1 9">Golgi apparatus membrane</location>
        <topology evidence="1 9">Single-pass type II membrane protein</topology>
    </subcellularLocation>
</comment>
<keyword evidence="11" id="KW-1185">Reference proteome</keyword>
<keyword evidence="8 9" id="KW-0325">Glycoprotein</keyword>
<sequence length="206" mass="24108">MYSASSMHYYVYMKMGLPYALHRKEVNMTTLANAFKIMFVRHPFERLVSFFEDKTRRSVSTGRYFYHKYWNNVMIKYRGVGNVDTTKDLITFEEFVDLLLSTEPKHYDLHWQLYAHRCEPCLVPYDFVGTLEDVPVMYRALGLPDGSQLWANKGPSDTKDMTLAYFTSLPKSKVEMLYSIYAMDFAMFNYSAHEYLSAAKDSTIAT</sequence>
<dbReference type="PANTHER" id="PTHR12137:SF54">
    <property type="entry name" value="CARBOHYDRATE SULFOTRANSFERASE"/>
    <property type="match status" value="1"/>
</dbReference>
<organism evidence="10 11">
    <name type="scientific">Amblyomma americanum</name>
    <name type="common">Lone star tick</name>
    <dbReference type="NCBI Taxonomy" id="6943"/>
    <lineage>
        <taxon>Eukaryota</taxon>
        <taxon>Metazoa</taxon>
        <taxon>Ecdysozoa</taxon>
        <taxon>Arthropoda</taxon>
        <taxon>Chelicerata</taxon>
        <taxon>Arachnida</taxon>
        <taxon>Acari</taxon>
        <taxon>Parasitiformes</taxon>
        <taxon>Ixodida</taxon>
        <taxon>Ixodoidea</taxon>
        <taxon>Ixodidae</taxon>
        <taxon>Amblyomminae</taxon>
        <taxon>Amblyomma</taxon>
    </lineage>
</organism>
<dbReference type="InterPro" id="IPR005331">
    <property type="entry name" value="Sulfotransferase"/>
</dbReference>
<dbReference type="InterPro" id="IPR018011">
    <property type="entry name" value="Carb_sulfotrans_8-10"/>
</dbReference>
<evidence type="ECO:0000256" key="3">
    <source>
        <dbReference type="ARBA" id="ARBA00022679"/>
    </source>
</evidence>
<comment type="caution">
    <text evidence="10">The sequence shown here is derived from an EMBL/GenBank/DDBJ whole genome shotgun (WGS) entry which is preliminary data.</text>
</comment>
<keyword evidence="9" id="KW-0119">Carbohydrate metabolism</keyword>
<keyword evidence="6 9" id="KW-0333">Golgi apparatus</keyword>
<dbReference type="EMBL" id="JARKHS020029761">
    <property type="protein sequence ID" value="KAK8762805.1"/>
    <property type="molecule type" value="Genomic_DNA"/>
</dbReference>
<comment type="similarity">
    <text evidence="2 9">Belongs to the sulfotransferase 2 family.</text>
</comment>
<keyword evidence="7" id="KW-0472">Membrane</keyword>
<dbReference type="GO" id="GO:0016051">
    <property type="term" value="P:carbohydrate biosynthetic process"/>
    <property type="evidence" value="ECO:0007669"/>
    <property type="project" value="InterPro"/>
</dbReference>
<evidence type="ECO:0000313" key="11">
    <source>
        <dbReference type="Proteomes" id="UP001321473"/>
    </source>
</evidence>
<dbReference type="AlphaFoldDB" id="A0AAQ4DK15"/>
<keyword evidence="3 9" id="KW-0808">Transferase</keyword>
<dbReference type="PANTHER" id="PTHR12137">
    <property type="entry name" value="CARBOHYDRATE SULFOTRANSFERASE"/>
    <property type="match status" value="1"/>
</dbReference>
<dbReference type="GO" id="GO:0008146">
    <property type="term" value="F:sulfotransferase activity"/>
    <property type="evidence" value="ECO:0007669"/>
    <property type="project" value="InterPro"/>
</dbReference>
<evidence type="ECO:0000256" key="9">
    <source>
        <dbReference type="RuleBase" id="RU364020"/>
    </source>
</evidence>
<evidence type="ECO:0000256" key="6">
    <source>
        <dbReference type="ARBA" id="ARBA00023034"/>
    </source>
</evidence>
<dbReference type="EC" id="2.8.2.-" evidence="9"/>
<evidence type="ECO:0000256" key="7">
    <source>
        <dbReference type="ARBA" id="ARBA00023136"/>
    </source>
</evidence>
<dbReference type="GO" id="GO:0000139">
    <property type="term" value="C:Golgi membrane"/>
    <property type="evidence" value="ECO:0007669"/>
    <property type="project" value="UniProtKB-SubCell"/>
</dbReference>
<evidence type="ECO:0000256" key="2">
    <source>
        <dbReference type="ARBA" id="ARBA00006339"/>
    </source>
</evidence>
<evidence type="ECO:0000256" key="8">
    <source>
        <dbReference type="ARBA" id="ARBA00023180"/>
    </source>
</evidence>
<keyword evidence="5" id="KW-1133">Transmembrane helix</keyword>
<evidence type="ECO:0000256" key="1">
    <source>
        <dbReference type="ARBA" id="ARBA00004323"/>
    </source>
</evidence>
<dbReference type="Pfam" id="PF03567">
    <property type="entry name" value="Sulfotransfer_2"/>
    <property type="match status" value="1"/>
</dbReference>
<gene>
    <name evidence="10" type="ORF">V5799_025926</name>
</gene>